<dbReference type="Proteomes" id="UP000019028">
    <property type="component" value="Chromosome"/>
</dbReference>
<dbReference type="AlphaFoldDB" id="W0HU67"/>
<name>W0HU67_9GAMM</name>
<organism evidence="2 3">
    <name type="scientific">Sodalis praecaptivus</name>
    <dbReference type="NCBI Taxonomy" id="1239307"/>
    <lineage>
        <taxon>Bacteria</taxon>
        <taxon>Pseudomonadati</taxon>
        <taxon>Pseudomonadota</taxon>
        <taxon>Gammaproteobacteria</taxon>
        <taxon>Enterobacterales</taxon>
        <taxon>Bruguierivoracaceae</taxon>
        <taxon>Sodalis</taxon>
    </lineage>
</organism>
<feature type="region of interest" description="Disordered" evidence="1">
    <location>
        <begin position="175"/>
        <end position="212"/>
    </location>
</feature>
<dbReference type="RefSeq" id="WP_025420820.1">
    <property type="nucleotide sequence ID" value="NZ_CP006569.1"/>
</dbReference>
<dbReference type="KEGG" id="sod:Sant_0592"/>
<evidence type="ECO:0000313" key="3">
    <source>
        <dbReference type="Proteomes" id="UP000019028"/>
    </source>
</evidence>
<dbReference type="PATRIC" id="fig|1239307.3.peg.637"/>
<dbReference type="EMBL" id="CP006569">
    <property type="protein sequence ID" value="AHF75688.1"/>
    <property type="molecule type" value="Genomic_DNA"/>
</dbReference>
<protein>
    <submittedName>
        <fullName evidence="2">Type III secretion apparatus protein</fullName>
    </submittedName>
</protein>
<dbReference type="OrthoDB" id="6427955at2"/>
<feature type="compositionally biased region" description="Basic and acidic residues" evidence="1">
    <location>
        <begin position="175"/>
        <end position="186"/>
    </location>
</feature>
<proteinExistence type="predicted"/>
<evidence type="ECO:0000313" key="2">
    <source>
        <dbReference type="EMBL" id="AHF75688.1"/>
    </source>
</evidence>
<dbReference type="HOGENOM" id="CLU_966112_0_0_6"/>
<sequence length="288" mass="30647">MEPLARIRDWPSATAASPAITPLAERVSASSPENVHADWRAAPSSCGGGERQQVAVAEDRPLEEGASAWGEQASSSCSSLQGQWRRAAPLGAGKGRRHGGAWCAARTAIFSLRARAAALHGPGAGRLRAPIAPPEPRALAEALHTALIKEIEQSQWLALQRAADPLLMSTALAERQDPYAGRHDAPGARYRQKRRAPRQPEPQPLPSPAPQEMTAATAQWIYRFRGDEGDFVRILAAMDEGGYRLIPSSHQVRDRLAAHLPGAPVGVRLMNVPPAASASAPGLPEAPT</sequence>
<feature type="compositionally biased region" description="Pro residues" evidence="1">
    <location>
        <begin position="199"/>
        <end position="209"/>
    </location>
</feature>
<reference evidence="2 3" key="1">
    <citation type="journal article" date="2014" name="Genome Biol. Evol.">
        <title>Genome degeneration and adaptation in a nascent stage of symbiosis.</title>
        <authorList>
            <person name="Oakeson K.F."/>
            <person name="Gil R."/>
            <person name="Clayton A.L."/>
            <person name="Dunn D.M."/>
            <person name="von Niederhausern A.C."/>
            <person name="Hamil C."/>
            <person name="Aoyagi A."/>
            <person name="Duval B."/>
            <person name="Baca A."/>
            <person name="Silva F.J."/>
            <person name="Vallier A."/>
            <person name="Jackson D.G."/>
            <person name="Latorre A."/>
            <person name="Weiss R.B."/>
            <person name="Heddi A."/>
            <person name="Moya A."/>
            <person name="Dale C."/>
        </authorList>
    </citation>
    <scope>NUCLEOTIDE SEQUENCE [LARGE SCALE GENOMIC DNA]</scope>
    <source>
        <strain evidence="2 3">HS1</strain>
    </source>
</reference>
<gene>
    <name evidence="2" type="ORF">Sant_0592</name>
</gene>
<keyword evidence="3" id="KW-1185">Reference proteome</keyword>
<evidence type="ECO:0000256" key="1">
    <source>
        <dbReference type="SAM" id="MobiDB-lite"/>
    </source>
</evidence>
<accession>W0HU67</accession>